<protein>
    <submittedName>
        <fullName evidence="1">Uncharacterized protein</fullName>
    </submittedName>
</protein>
<proteinExistence type="predicted"/>
<sequence length="546" mass="61471">MLNFDEFILQSEDPRKKSFHSFYRSYVDYVNVQCRKLNQRPSHLSMKTQLEMYERVVAELNKADERKMAQSAATKSSEEVTDAVATMIRSSLKYTTASHLGSHVISGKSKAFGILEMLKRANESSDDDFERLSLIPTAKKRKPEHQSTTDPWEDLEKASTSLHNGERGVHLPKIPTNLPSNHLLLFKIAHGCLTEANGPFKKVTDAVNLKDALVAMSCILNLRSPLAPTYFPAGFVAKATDDCYEDGYDNNVLISRCFAGMTDVFNAEGVLGLRDAAEDMKAVYKKQRRARDSPVRSLEEKLMDVIEIACDLVSEKQFEEPRAEADTLHIWLKIFEKLLPARLRMKTGESVLTCSKPGMQQRDEDMMGRKVDLKFLFDGIEVAVIEFKSASQAKGAVAKQSRKSLRLGKNILQGLEALGVEDTYVVCGDVAGFMGSFTKIMCFEDIYVAGKITDTIVTLPTTKHTLLKFLEGKPVSVLLNFLNYLDDLGSRAIDAREAAVVLADEEEFEQQIEYRKPTILKEKKSFQQSVVHSPTLRSEQLRRRKE</sequence>
<dbReference type="AlphaFoldDB" id="A0A9P6SWA5"/>
<accession>A0A9P6SWA5</accession>
<evidence type="ECO:0000313" key="2">
    <source>
        <dbReference type="Proteomes" id="UP000703661"/>
    </source>
</evidence>
<organism evidence="1 2">
    <name type="scientific">Entomortierella chlamydospora</name>
    <dbReference type="NCBI Taxonomy" id="101097"/>
    <lineage>
        <taxon>Eukaryota</taxon>
        <taxon>Fungi</taxon>
        <taxon>Fungi incertae sedis</taxon>
        <taxon>Mucoromycota</taxon>
        <taxon>Mortierellomycotina</taxon>
        <taxon>Mortierellomycetes</taxon>
        <taxon>Mortierellales</taxon>
        <taxon>Mortierellaceae</taxon>
        <taxon>Entomortierella</taxon>
    </lineage>
</organism>
<dbReference type="Proteomes" id="UP000703661">
    <property type="component" value="Unassembled WGS sequence"/>
</dbReference>
<dbReference type="EMBL" id="JAAAID010002095">
    <property type="protein sequence ID" value="KAG0007976.1"/>
    <property type="molecule type" value="Genomic_DNA"/>
</dbReference>
<evidence type="ECO:0000313" key="1">
    <source>
        <dbReference type="EMBL" id="KAG0007976.1"/>
    </source>
</evidence>
<name>A0A9P6SWA5_9FUNG</name>
<comment type="caution">
    <text evidence="1">The sequence shown here is derived from an EMBL/GenBank/DDBJ whole genome shotgun (WGS) entry which is preliminary data.</text>
</comment>
<keyword evidence="2" id="KW-1185">Reference proteome</keyword>
<gene>
    <name evidence="1" type="ORF">BGZ80_004000</name>
</gene>
<reference evidence="1" key="1">
    <citation type="journal article" date="2020" name="Fungal Divers.">
        <title>Resolving the Mortierellaceae phylogeny through synthesis of multi-gene phylogenetics and phylogenomics.</title>
        <authorList>
            <person name="Vandepol N."/>
            <person name="Liber J."/>
            <person name="Desiro A."/>
            <person name="Na H."/>
            <person name="Kennedy M."/>
            <person name="Barry K."/>
            <person name="Grigoriev I.V."/>
            <person name="Miller A.N."/>
            <person name="O'Donnell K."/>
            <person name="Stajich J.E."/>
            <person name="Bonito G."/>
        </authorList>
    </citation>
    <scope>NUCLEOTIDE SEQUENCE</scope>
    <source>
        <strain evidence="1">NRRL 2769</strain>
    </source>
</reference>